<evidence type="ECO:0000313" key="1">
    <source>
        <dbReference type="EMBL" id="OEV13978.1"/>
    </source>
</evidence>
<reference evidence="1 2" key="1">
    <citation type="journal article" date="2016" name="Front. Microbiol.">
        <title>Comparative Genomics Analysis of Streptomyces Species Reveals Their Adaptation to the Marine Environment and Their Diversity at the Genomic Level.</title>
        <authorList>
            <person name="Tian X."/>
            <person name="Zhang Z."/>
            <person name="Yang T."/>
            <person name="Chen M."/>
            <person name="Li J."/>
            <person name="Chen F."/>
            <person name="Yang J."/>
            <person name="Li W."/>
            <person name="Zhang B."/>
            <person name="Zhang Z."/>
            <person name="Wu J."/>
            <person name="Zhang C."/>
            <person name="Long L."/>
            <person name="Xiao J."/>
        </authorList>
    </citation>
    <scope>NUCLEOTIDE SEQUENCE [LARGE SCALE GENOMIC DNA]</scope>
    <source>
        <strain evidence="1 2">SCSIO 10429</strain>
    </source>
</reference>
<dbReference type="EMBL" id="LJGW01000030">
    <property type="protein sequence ID" value="OEV13978.1"/>
    <property type="molecule type" value="Genomic_DNA"/>
</dbReference>
<name>A0A1E7LCT4_9ACTN</name>
<accession>A0A1E7LCT4</accession>
<proteinExistence type="predicted"/>
<evidence type="ECO:0000313" key="2">
    <source>
        <dbReference type="Proteomes" id="UP000176005"/>
    </source>
</evidence>
<sequence>MSVLRLAVTVIRPREVFRSDSGEREFQRLSVFPVPAVTALSRSARSEARSAAFRGGGGQYANT</sequence>
<keyword evidence="2" id="KW-1185">Reference proteome</keyword>
<dbReference type="Proteomes" id="UP000176005">
    <property type="component" value="Unassembled WGS sequence"/>
</dbReference>
<gene>
    <name evidence="1" type="ORF">AN218_01280</name>
</gene>
<protein>
    <submittedName>
        <fullName evidence="1">Uncharacterized protein</fullName>
    </submittedName>
</protein>
<organism evidence="1 2">
    <name type="scientific">Streptomyces nanshensis</name>
    <dbReference type="NCBI Taxonomy" id="518642"/>
    <lineage>
        <taxon>Bacteria</taxon>
        <taxon>Bacillati</taxon>
        <taxon>Actinomycetota</taxon>
        <taxon>Actinomycetes</taxon>
        <taxon>Kitasatosporales</taxon>
        <taxon>Streptomycetaceae</taxon>
        <taxon>Streptomyces</taxon>
    </lineage>
</organism>
<dbReference type="AlphaFoldDB" id="A0A1E7LCT4"/>
<comment type="caution">
    <text evidence="1">The sequence shown here is derived from an EMBL/GenBank/DDBJ whole genome shotgun (WGS) entry which is preliminary data.</text>
</comment>